<dbReference type="AlphaFoldDB" id="A0AAU9TZN1"/>
<feature type="coiled-coil region" evidence="1">
    <location>
        <begin position="321"/>
        <end position="641"/>
    </location>
</feature>
<organism evidence="3 4">
    <name type="scientific">Euphydryas editha</name>
    <name type="common">Edith's checkerspot</name>
    <dbReference type="NCBI Taxonomy" id="104508"/>
    <lineage>
        <taxon>Eukaryota</taxon>
        <taxon>Metazoa</taxon>
        <taxon>Ecdysozoa</taxon>
        <taxon>Arthropoda</taxon>
        <taxon>Hexapoda</taxon>
        <taxon>Insecta</taxon>
        <taxon>Pterygota</taxon>
        <taxon>Neoptera</taxon>
        <taxon>Endopterygota</taxon>
        <taxon>Lepidoptera</taxon>
        <taxon>Glossata</taxon>
        <taxon>Ditrysia</taxon>
        <taxon>Papilionoidea</taxon>
        <taxon>Nymphalidae</taxon>
        <taxon>Nymphalinae</taxon>
        <taxon>Euphydryas</taxon>
    </lineage>
</organism>
<feature type="region of interest" description="Disordered" evidence="2">
    <location>
        <begin position="27"/>
        <end position="73"/>
    </location>
</feature>
<dbReference type="PANTHER" id="PTHR23159:SF31">
    <property type="entry name" value="CENTROSOME-ASSOCIATED PROTEIN CEP250 ISOFORM X1"/>
    <property type="match status" value="1"/>
</dbReference>
<sequence>MSGEPKTQEIDNTIISNYKCRIPQRIPSARPRFSPKSKLNEQLIRPKSANRAHDDLSDSIKMYPESRANRPERERLFPAQKNSAPPINKKTLNEKLHGSSMNKLGRHVITVPVKQKFSSKATNNHKMVDLPDQETIKKCEDLELKYDYSEAGQLCNDLDDLFLDLNEEESITSKSNTVLQLKSIWQEKIAQFEGMKNELNDRQNAIMEVYASLRSTKQKLTALGQNSNLPSTDDLRVINVANMTPSQLLQLCAETKNQKYDIQQATKNAMTIDMKKLSDMPSKLIATCKQALETRREFIEWFENLKNQEKGCSKSILSKKINEFNAENDMLSSSLRNQENEFLKEISDFIRTCWNQTIACQLRNEDLTSELSKLDSLNMELKKQINNFEHQKSYTSKIRVEGLEKELKEEKMKRKSMKDRLTRTEGQIRINEERATLLESALNEARAQTRVLERTKQQLLEKNQQLQQELNTELNKVNECLKKNTIQLQEIALAKETLQAEKEDLKSKLEELSNHYNESINNMKQELNKKTANLIDTEKRYNDEMERNNQLQATIESQSSHLEDLSFRCTETVKKLKEKESELDELVNYKSELEQLKQELDEKNTEIEKYKKHIFEHANALKELEKQFQEANEQGTKLKSDIKNKTEYIRELEMKQHILVQQSQENESKMEIYEEQLLTLKSHITKLKEHFGEFEDLNDLNELIKQQNSILNDTRRKNSELLREVEEKKETLKHLTDTIDKQEKTIKEKRNILNMISEKQAEQKNTVQLNEQIDKKNAEIETLINSIESKKERIEQLEKIIITLEDENHKAYIQQQRDQNKIHALEKRIIYYEHCNIHRNNNIPSDDLDSIIKILEHELETQDESELITTDRNYNNIRPNENIGDCHKDNLRIKETFFQKENNNTGTKNTVGNFIDINKISNKKYKIENLGRKQAITKIDTQKWTPNINSKSYFPSVSLIDNERVHKEENRSIDKFRLPKEKLRNIQYFELNQARDQKKDKMFKFASHQL</sequence>
<keyword evidence="1" id="KW-0175">Coiled coil</keyword>
<gene>
    <name evidence="3" type="ORF">EEDITHA_LOCUS7664</name>
</gene>
<evidence type="ECO:0000256" key="2">
    <source>
        <dbReference type="SAM" id="MobiDB-lite"/>
    </source>
</evidence>
<keyword evidence="4" id="KW-1185">Reference proteome</keyword>
<dbReference type="Proteomes" id="UP001153954">
    <property type="component" value="Unassembled WGS sequence"/>
</dbReference>
<dbReference type="EMBL" id="CAKOGL010000011">
    <property type="protein sequence ID" value="CAH2091842.1"/>
    <property type="molecule type" value="Genomic_DNA"/>
</dbReference>
<accession>A0AAU9TZN1</accession>
<dbReference type="PANTHER" id="PTHR23159">
    <property type="entry name" value="CENTROSOMAL PROTEIN 2"/>
    <property type="match status" value="1"/>
</dbReference>
<evidence type="ECO:0000313" key="4">
    <source>
        <dbReference type="Proteomes" id="UP001153954"/>
    </source>
</evidence>
<reference evidence="3" key="1">
    <citation type="submission" date="2022-03" db="EMBL/GenBank/DDBJ databases">
        <authorList>
            <person name="Tunstrom K."/>
        </authorList>
    </citation>
    <scope>NUCLEOTIDE SEQUENCE</scope>
</reference>
<name>A0AAU9TZN1_EUPED</name>
<evidence type="ECO:0000313" key="3">
    <source>
        <dbReference type="EMBL" id="CAH2091842.1"/>
    </source>
</evidence>
<protein>
    <submittedName>
        <fullName evidence="3">Uncharacterized protein</fullName>
    </submittedName>
</protein>
<comment type="caution">
    <text evidence="3">The sequence shown here is derived from an EMBL/GenBank/DDBJ whole genome shotgun (WGS) entry which is preliminary data.</text>
</comment>
<proteinExistence type="predicted"/>
<feature type="coiled-coil region" evidence="1">
    <location>
        <begin position="670"/>
        <end position="814"/>
    </location>
</feature>
<evidence type="ECO:0000256" key="1">
    <source>
        <dbReference type="SAM" id="Coils"/>
    </source>
</evidence>